<keyword evidence="3" id="KW-1185">Reference proteome</keyword>
<sequence>MATSNTMTNIDSKVAPQGLNPLIVDQNTIEQEATILAALSKALCPIYIYSYTNTKTTTAQPLTSTKNNSTDPKFAAPSSTDTKPTATDVWVFAVDGKKGMVVNDALAAECREYGFTTVRWFKIGTYKKSVQERSKMYGAWDGAVMASCYIVEQVRAERAMRRGA</sequence>
<organism evidence="2 3">
    <name type="scientific">Pseudopithomyces chartarum</name>
    <dbReference type="NCBI Taxonomy" id="1892770"/>
    <lineage>
        <taxon>Eukaryota</taxon>
        <taxon>Fungi</taxon>
        <taxon>Dikarya</taxon>
        <taxon>Ascomycota</taxon>
        <taxon>Pezizomycotina</taxon>
        <taxon>Dothideomycetes</taxon>
        <taxon>Pleosporomycetidae</taxon>
        <taxon>Pleosporales</taxon>
        <taxon>Massarineae</taxon>
        <taxon>Didymosphaeriaceae</taxon>
        <taxon>Pseudopithomyces</taxon>
    </lineage>
</organism>
<dbReference type="AlphaFoldDB" id="A0AAN6M5X3"/>
<gene>
    <name evidence="2" type="ORF">GRF29_8g305881</name>
</gene>
<feature type="region of interest" description="Disordered" evidence="1">
    <location>
        <begin position="59"/>
        <end position="82"/>
    </location>
</feature>
<dbReference type="EMBL" id="WVTA01000002">
    <property type="protein sequence ID" value="KAK3215532.1"/>
    <property type="molecule type" value="Genomic_DNA"/>
</dbReference>
<name>A0AAN6M5X3_9PLEO</name>
<comment type="caution">
    <text evidence="2">The sequence shown here is derived from an EMBL/GenBank/DDBJ whole genome shotgun (WGS) entry which is preliminary data.</text>
</comment>
<evidence type="ECO:0000313" key="2">
    <source>
        <dbReference type="EMBL" id="KAK3215532.1"/>
    </source>
</evidence>
<reference evidence="2 3" key="1">
    <citation type="submission" date="2021-02" db="EMBL/GenBank/DDBJ databases">
        <title>Genome assembly of Pseudopithomyces chartarum.</title>
        <authorList>
            <person name="Jauregui R."/>
            <person name="Singh J."/>
            <person name="Voisey C."/>
        </authorList>
    </citation>
    <scope>NUCLEOTIDE SEQUENCE [LARGE SCALE GENOMIC DNA]</scope>
    <source>
        <strain evidence="2 3">AGR01</strain>
    </source>
</reference>
<accession>A0AAN6M5X3</accession>
<evidence type="ECO:0000313" key="3">
    <source>
        <dbReference type="Proteomes" id="UP001280581"/>
    </source>
</evidence>
<evidence type="ECO:0000256" key="1">
    <source>
        <dbReference type="SAM" id="MobiDB-lite"/>
    </source>
</evidence>
<protein>
    <submittedName>
        <fullName evidence="2">Uncharacterized protein</fullName>
    </submittedName>
</protein>
<dbReference type="Proteomes" id="UP001280581">
    <property type="component" value="Unassembled WGS sequence"/>
</dbReference>
<proteinExistence type="predicted"/>